<dbReference type="Proteomes" id="UP000613160">
    <property type="component" value="Unassembled WGS sequence"/>
</dbReference>
<feature type="region of interest" description="Disordered" evidence="1">
    <location>
        <begin position="586"/>
        <end position="612"/>
    </location>
</feature>
<evidence type="ECO:0000313" key="4">
    <source>
        <dbReference type="Proteomes" id="UP000613160"/>
    </source>
</evidence>
<dbReference type="EMBL" id="BMJJ01000001">
    <property type="protein sequence ID" value="GGD02557.1"/>
    <property type="molecule type" value="Genomic_DNA"/>
</dbReference>
<name>A0A916XS12_9HYPH</name>
<keyword evidence="4" id="KW-1185">Reference proteome</keyword>
<feature type="compositionally biased region" description="Low complexity" evidence="1">
    <location>
        <begin position="460"/>
        <end position="473"/>
    </location>
</feature>
<evidence type="ECO:0000313" key="3">
    <source>
        <dbReference type="EMBL" id="GGD02557.1"/>
    </source>
</evidence>
<organism evidence="3 4">
    <name type="scientific">Aureimonas glaciei</name>
    <dbReference type="NCBI Taxonomy" id="1776957"/>
    <lineage>
        <taxon>Bacteria</taxon>
        <taxon>Pseudomonadati</taxon>
        <taxon>Pseudomonadota</taxon>
        <taxon>Alphaproteobacteria</taxon>
        <taxon>Hyphomicrobiales</taxon>
        <taxon>Aurantimonadaceae</taxon>
        <taxon>Aureimonas</taxon>
    </lineage>
</organism>
<feature type="compositionally biased region" description="Low complexity" evidence="1">
    <location>
        <begin position="506"/>
        <end position="520"/>
    </location>
</feature>
<accession>A0A916XS12</accession>
<dbReference type="AlphaFoldDB" id="A0A916XS12"/>
<dbReference type="InterPro" id="IPR029058">
    <property type="entry name" value="AB_hydrolase_fold"/>
</dbReference>
<dbReference type="InterPro" id="IPR051321">
    <property type="entry name" value="PHA/PHB_synthase"/>
</dbReference>
<dbReference type="NCBIfam" id="TIGR01849">
    <property type="entry name" value="PHB_depoly_PhaZ"/>
    <property type="match status" value="1"/>
</dbReference>
<dbReference type="InterPro" id="IPR010915">
    <property type="entry name" value="PHB_depoly_PhaZ"/>
</dbReference>
<feature type="domain" description="PHB de-polymerase C-terminal" evidence="2">
    <location>
        <begin position="205"/>
        <end position="403"/>
    </location>
</feature>
<reference evidence="3" key="2">
    <citation type="submission" date="2020-09" db="EMBL/GenBank/DDBJ databases">
        <authorList>
            <person name="Sun Q."/>
            <person name="Zhou Y."/>
        </authorList>
    </citation>
    <scope>NUCLEOTIDE SEQUENCE</scope>
    <source>
        <strain evidence="3">CGMCC 1.15493</strain>
    </source>
</reference>
<protein>
    <recommendedName>
        <fullName evidence="2">PHB de-polymerase C-terminal domain-containing protein</fullName>
    </recommendedName>
</protein>
<reference evidence="3" key="1">
    <citation type="journal article" date="2014" name="Int. J. Syst. Evol. Microbiol.">
        <title>Complete genome sequence of Corynebacterium casei LMG S-19264T (=DSM 44701T), isolated from a smear-ripened cheese.</title>
        <authorList>
            <consortium name="US DOE Joint Genome Institute (JGI-PGF)"/>
            <person name="Walter F."/>
            <person name="Albersmeier A."/>
            <person name="Kalinowski J."/>
            <person name="Ruckert C."/>
        </authorList>
    </citation>
    <scope>NUCLEOTIDE SEQUENCE</scope>
    <source>
        <strain evidence="3">CGMCC 1.15493</strain>
    </source>
</reference>
<feature type="region of interest" description="Disordered" evidence="1">
    <location>
        <begin position="491"/>
        <end position="527"/>
    </location>
</feature>
<proteinExistence type="predicted"/>
<dbReference type="SUPFAM" id="SSF53474">
    <property type="entry name" value="alpha/beta-Hydrolases"/>
    <property type="match status" value="1"/>
</dbReference>
<evidence type="ECO:0000259" key="2">
    <source>
        <dbReference type="Pfam" id="PF06850"/>
    </source>
</evidence>
<sequence length="612" mass="65793">MYHFYEWNHAAIAPLRAFADAAKMFYQHPLNPIAHTEAGRTFAAMAEVFERSTRVYGKPEFGIHETVVNGVRVPVVDKPVWQKPFARLLHFERQLPEKHKADPRFLIVAPMSGHYATLLRGTVEALLPYADVYIADWEDARTVPLAMGSFDLDDYVDYVIEMLHFLGPDTHVMAVCQPAVPVLMAVAVMEAQDDPCHPATMTLMGGPIDTRINPTVVNKLAMDKGIGWFRDNVIMKVPFPHAGFLRDVYPGFLQLSGFMSMNLDRHVDAHKEFFGHLVKDDGDSAEKHREFYDEYMAVMDLTAEFYLQTVETVFITHALPKGEMMHRGNRVDLTAIKRTALLTVEGENDDISGVGQTQAAQTLCTGIPEEMRVHYLQPKVGHYGVFNGSRYRAEIAPRIVDFALTHGTTHAAAALPKKSAASLARSAEIAASESVEDPMAMSRDVKAQSRTAPASRADEPVAAPAETPAASPVSIEKTAVANPVAAPAKLPATVAKPRKPAMATTKPTIPSAKPASAAAPDKPKAAPPVAVATPAAVAPIAAAPVDAAPMAAGPVAAKPAAVAPAAPTLTETPSAGTPLVLETGGSKVLTAAARTTKVPSRTSPSSRGRRKP</sequence>
<dbReference type="PANTHER" id="PTHR36837:SF4">
    <property type="entry name" value="BLR0908 PROTEIN"/>
    <property type="match status" value="1"/>
</dbReference>
<dbReference type="Pfam" id="PF06850">
    <property type="entry name" value="PHB_depo_C"/>
    <property type="match status" value="1"/>
</dbReference>
<comment type="caution">
    <text evidence="3">The sequence shown here is derived from an EMBL/GenBank/DDBJ whole genome shotgun (WGS) entry which is preliminary data.</text>
</comment>
<evidence type="ECO:0000256" key="1">
    <source>
        <dbReference type="SAM" id="MobiDB-lite"/>
    </source>
</evidence>
<feature type="region of interest" description="Disordered" evidence="1">
    <location>
        <begin position="430"/>
        <end position="473"/>
    </location>
</feature>
<dbReference type="InterPro" id="IPR009656">
    <property type="entry name" value="PHB_depo_C"/>
</dbReference>
<dbReference type="PANTHER" id="PTHR36837">
    <property type="entry name" value="POLY(3-HYDROXYALKANOATE) POLYMERASE SUBUNIT PHAC"/>
    <property type="match status" value="1"/>
</dbReference>
<gene>
    <name evidence="3" type="ORF">GCM10011335_01550</name>
</gene>